<dbReference type="EMBL" id="RBNL01004792">
    <property type="protein sequence ID" value="RML23636.1"/>
    <property type="molecule type" value="Genomic_DNA"/>
</dbReference>
<dbReference type="Proteomes" id="UP000282378">
    <property type="component" value="Unassembled WGS sequence"/>
</dbReference>
<accession>A0A0N1JEA1</accession>
<reference evidence="1 2" key="1">
    <citation type="submission" date="2018-08" db="EMBL/GenBank/DDBJ databases">
        <title>Recombination of ecologically and evolutionarily significant loci maintains genetic cohesion in the Pseudomonas syringae species complex.</title>
        <authorList>
            <person name="Dillon M."/>
            <person name="Thakur S."/>
            <person name="Almeida R.N.D."/>
            <person name="Weir B.S."/>
            <person name="Guttman D.S."/>
        </authorList>
    </citation>
    <scope>NUCLEOTIDE SEQUENCE [LARGE SCALE GENOMIC DNA]</scope>
    <source>
        <strain evidence="1 2">88_10</strain>
    </source>
</reference>
<proteinExistence type="predicted"/>
<evidence type="ECO:0000313" key="2">
    <source>
        <dbReference type="Proteomes" id="UP000282378"/>
    </source>
</evidence>
<comment type="caution">
    <text evidence="1">The sequence shown here is derived from an EMBL/GenBank/DDBJ whole genome shotgun (WGS) entry which is preliminary data.</text>
</comment>
<protein>
    <submittedName>
        <fullName evidence="1">Uncharacterized protein</fullName>
    </submittedName>
</protein>
<name>A0A0N1JEA1_PSEYM</name>
<organism evidence="1 2">
    <name type="scientific">Pseudomonas syringae pv. maculicola</name>
    <dbReference type="NCBI Taxonomy" id="59511"/>
    <lineage>
        <taxon>Bacteria</taxon>
        <taxon>Pseudomonadati</taxon>
        <taxon>Pseudomonadota</taxon>
        <taxon>Gammaproteobacteria</taxon>
        <taxon>Pseudomonadales</taxon>
        <taxon>Pseudomonadaceae</taxon>
        <taxon>Pseudomonas</taxon>
    </lineage>
</organism>
<dbReference type="AlphaFoldDB" id="A0A0N1JEA1"/>
<sequence>MAALGEQGFDIGLYTGAATRVVAGEAEDNGAGAIDIHGARAYH</sequence>
<evidence type="ECO:0000313" key="1">
    <source>
        <dbReference type="EMBL" id="RML23636.1"/>
    </source>
</evidence>
<gene>
    <name evidence="1" type="ORF">APX70_01134</name>
</gene>